<dbReference type="EMBL" id="PUIB01000028">
    <property type="protein sequence ID" value="PQO27126.1"/>
    <property type="molecule type" value="Genomic_DNA"/>
</dbReference>
<dbReference type="Proteomes" id="UP000239388">
    <property type="component" value="Unassembled WGS sequence"/>
</dbReference>
<sequence length="160" mass="17667">MTPRQEQVAKVLTEVATQLSQVVTAWGFAFHADEVRSSHGGPFASGHFCRETTRIGISCRDTLDNLNYEHTFVTRRGSSTESERFTIGHATLMAGVGHAQDCHLISSGEMPSSMIARDSSNPVEALLHDLTILAEPVLSAPCDEFFAIMRRGYRSYNVTY</sequence>
<organism evidence="1 2">
    <name type="scientific">Blastopirellula marina</name>
    <dbReference type="NCBI Taxonomy" id="124"/>
    <lineage>
        <taxon>Bacteria</taxon>
        <taxon>Pseudomonadati</taxon>
        <taxon>Planctomycetota</taxon>
        <taxon>Planctomycetia</taxon>
        <taxon>Pirellulales</taxon>
        <taxon>Pirellulaceae</taxon>
        <taxon>Blastopirellula</taxon>
    </lineage>
</organism>
<protein>
    <submittedName>
        <fullName evidence="1">Uncharacterized protein</fullName>
    </submittedName>
</protein>
<dbReference type="AlphaFoldDB" id="A0A2S8F4N8"/>
<gene>
    <name evidence="1" type="ORF">C5Y98_28165</name>
</gene>
<reference evidence="1 2" key="1">
    <citation type="submission" date="2018-02" db="EMBL/GenBank/DDBJ databases">
        <title>Comparative genomes isolates from brazilian mangrove.</title>
        <authorList>
            <person name="Araujo J.E."/>
            <person name="Taketani R.G."/>
            <person name="Silva M.C.P."/>
            <person name="Loureco M.V."/>
            <person name="Andreote F.D."/>
        </authorList>
    </citation>
    <scope>NUCLEOTIDE SEQUENCE [LARGE SCALE GENOMIC DNA]</scope>
    <source>
        <strain evidence="1 2">NAP PRIS-MGV</strain>
    </source>
</reference>
<evidence type="ECO:0000313" key="1">
    <source>
        <dbReference type="EMBL" id="PQO27126.1"/>
    </source>
</evidence>
<dbReference type="RefSeq" id="WP_105359715.1">
    <property type="nucleotide sequence ID" value="NZ_PUIB01000028.1"/>
</dbReference>
<comment type="caution">
    <text evidence="1">The sequence shown here is derived from an EMBL/GenBank/DDBJ whole genome shotgun (WGS) entry which is preliminary data.</text>
</comment>
<proteinExistence type="predicted"/>
<dbReference type="OrthoDB" id="9922814at2"/>
<name>A0A2S8F4N8_9BACT</name>
<accession>A0A2S8F4N8</accession>
<evidence type="ECO:0000313" key="2">
    <source>
        <dbReference type="Proteomes" id="UP000239388"/>
    </source>
</evidence>